<keyword evidence="2" id="KW-1185">Reference proteome</keyword>
<dbReference type="Proteomes" id="UP001629230">
    <property type="component" value="Unassembled WGS sequence"/>
</dbReference>
<reference evidence="1 2" key="1">
    <citation type="journal article" date="2024" name="Chem. Sci.">
        <title>Discovery of megapolipeptins by genome mining of a Burkholderiales bacteria collection.</title>
        <authorList>
            <person name="Paulo B.S."/>
            <person name="Recchia M.J.J."/>
            <person name="Lee S."/>
            <person name="Fergusson C.H."/>
            <person name="Romanowski S.B."/>
            <person name="Hernandez A."/>
            <person name="Krull N."/>
            <person name="Liu D.Y."/>
            <person name="Cavanagh H."/>
            <person name="Bos A."/>
            <person name="Gray C.A."/>
            <person name="Murphy B.T."/>
            <person name="Linington R.G."/>
            <person name="Eustaquio A.S."/>
        </authorList>
    </citation>
    <scope>NUCLEOTIDE SEQUENCE [LARGE SCALE GENOMIC DNA]</scope>
    <source>
        <strain evidence="1 2">RL17-350-BIC-A</strain>
    </source>
</reference>
<comment type="caution">
    <text evidence="1">The sequence shown here is derived from an EMBL/GenBank/DDBJ whole genome shotgun (WGS) entry which is preliminary data.</text>
</comment>
<evidence type="ECO:0000313" key="1">
    <source>
        <dbReference type="EMBL" id="MFM0008152.1"/>
    </source>
</evidence>
<evidence type="ECO:0000313" key="2">
    <source>
        <dbReference type="Proteomes" id="UP001629230"/>
    </source>
</evidence>
<accession>A0ABW9B5F8</accession>
<gene>
    <name evidence="1" type="ORF">PQR57_45495</name>
</gene>
<organism evidence="1 2">
    <name type="scientific">Paraburkholderia dipogonis</name>
    <dbReference type="NCBI Taxonomy" id="1211383"/>
    <lineage>
        <taxon>Bacteria</taxon>
        <taxon>Pseudomonadati</taxon>
        <taxon>Pseudomonadota</taxon>
        <taxon>Betaproteobacteria</taxon>
        <taxon>Burkholderiales</taxon>
        <taxon>Burkholderiaceae</taxon>
        <taxon>Paraburkholderia</taxon>
    </lineage>
</organism>
<sequence length="118" mass="13400">MRKAFDREFERSEQVDTFGMRRNSRVCTGCPLIVSIWSTARYMWIVFHTITALESSASAEDTAASGPWRLASASGSFDVDRRLYSMDRLHTIEHLLQFGTECRIGAVVGEVNRANRHT</sequence>
<protein>
    <submittedName>
        <fullName evidence="1">Uncharacterized protein</fullName>
    </submittedName>
</protein>
<dbReference type="EMBL" id="JAQQEZ010000083">
    <property type="protein sequence ID" value="MFM0008152.1"/>
    <property type="molecule type" value="Genomic_DNA"/>
</dbReference>
<name>A0ABW9B5F8_9BURK</name>
<proteinExistence type="predicted"/>